<dbReference type="InterPro" id="IPR039997">
    <property type="entry name" value="TFE"/>
</dbReference>
<evidence type="ECO:0000256" key="2">
    <source>
        <dbReference type="ARBA" id="ARBA00023015"/>
    </source>
</evidence>
<dbReference type="SUPFAM" id="SSF57783">
    <property type="entry name" value="Zinc beta-ribbon"/>
    <property type="match status" value="1"/>
</dbReference>
<evidence type="ECO:0000256" key="3">
    <source>
        <dbReference type="ARBA" id="ARBA00023163"/>
    </source>
</evidence>
<dbReference type="PROSITE" id="PS51344">
    <property type="entry name" value="HTH_TFE_IIE"/>
    <property type="match status" value="1"/>
</dbReference>
<evidence type="ECO:0000259" key="5">
    <source>
        <dbReference type="PROSITE" id="PS51344"/>
    </source>
</evidence>
<dbReference type="InterPro" id="IPR024550">
    <property type="entry name" value="TFIIEa/SarR/Rpc3_HTH_dom"/>
</dbReference>
<dbReference type="GO" id="GO:0006367">
    <property type="term" value="P:transcription initiation at RNA polymerase II promoter"/>
    <property type="evidence" value="ECO:0007669"/>
    <property type="project" value="InterPro"/>
</dbReference>
<dbReference type="EMBL" id="JWZT01003185">
    <property type="protein sequence ID" value="KII67449.1"/>
    <property type="molecule type" value="Genomic_DNA"/>
</dbReference>
<protein>
    <submittedName>
        <fullName evidence="6">General transcription factor IIE subunit 1</fullName>
    </submittedName>
</protein>
<dbReference type="Pfam" id="PF02002">
    <property type="entry name" value="TFIIE_alpha"/>
    <property type="match status" value="1"/>
</dbReference>
<evidence type="ECO:0000313" key="7">
    <source>
        <dbReference type="Proteomes" id="UP000031668"/>
    </source>
</evidence>
<evidence type="ECO:0000256" key="4">
    <source>
        <dbReference type="SAM" id="MobiDB-lite"/>
    </source>
</evidence>
<dbReference type="PANTHER" id="PTHR13097">
    <property type="entry name" value="TRANSCRIPTION INITIATION FACTOR IIE, ALPHA SUBUNIT"/>
    <property type="match status" value="1"/>
</dbReference>
<dbReference type="GO" id="GO:0005673">
    <property type="term" value="C:transcription factor TFIIE complex"/>
    <property type="evidence" value="ECO:0007669"/>
    <property type="project" value="TreeGrafter"/>
</dbReference>
<organism evidence="6 7">
    <name type="scientific">Thelohanellus kitauei</name>
    <name type="common">Myxosporean</name>
    <dbReference type="NCBI Taxonomy" id="669202"/>
    <lineage>
        <taxon>Eukaryota</taxon>
        <taxon>Metazoa</taxon>
        <taxon>Cnidaria</taxon>
        <taxon>Myxozoa</taxon>
        <taxon>Myxosporea</taxon>
        <taxon>Bivalvulida</taxon>
        <taxon>Platysporina</taxon>
        <taxon>Myxobolidae</taxon>
        <taxon>Thelohanellus</taxon>
    </lineage>
</organism>
<proteinExistence type="inferred from homology"/>
<evidence type="ECO:0000256" key="1">
    <source>
        <dbReference type="ARBA" id="ARBA00008947"/>
    </source>
</evidence>
<dbReference type="SMART" id="SM00531">
    <property type="entry name" value="TFIIE"/>
    <property type="match status" value="1"/>
</dbReference>
<gene>
    <name evidence="6" type="ORF">RF11_07834</name>
</gene>
<evidence type="ECO:0000313" key="6">
    <source>
        <dbReference type="EMBL" id="KII67449.1"/>
    </source>
</evidence>
<dbReference type="PANTHER" id="PTHR13097:SF7">
    <property type="entry name" value="GENERAL TRANSCRIPTION FACTOR IIE SUBUNIT 1"/>
    <property type="match status" value="1"/>
</dbReference>
<accession>A0A0C2IPN9</accession>
<dbReference type="OrthoDB" id="361102at2759"/>
<keyword evidence="3" id="KW-0804">Transcription</keyword>
<comment type="caution">
    <text evidence="6">The sequence shown here is derived from an EMBL/GenBank/DDBJ whole genome shotgun (WGS) entry which is preliminary data.</text>
</comment>
<dbReference type="Pfam" id="PF11521">
    <property type="entry name" value="TFIIE-A_C"/>
    <property type="match status" value="1"/>
</dbReference>
<dbReference type="InterPro" id="IPR017919">
    <property type="entry name" value="TFIIE/TFIIEa_HTH"/>
</dbReference>
<keyword evidence="2" id="KW-0805">Transcription regulation</keyword>
<sequence>MELEVPLAFKTLVKSVMYTFYQPIHLAIMGIMTHYSVLDEDTLIDLLQIDKRQFRSAVYSLRNDRMIKQVSRKEKVAGATVTYTFYYINYYTFINAVNFRLNRVRKDLLTEDRSHVNTAIFQCKYCMKNFYDIDVPVIYNFETNEMLCNQCGGEVTENQAEAPNKSKCLIAKFNEQVEPFYRMIQECQEFTLDPRQLDPDIMDEHIKRAEYARENPNKAADGIRRQFASTGKNLGSVVVSDQKFNITFGDSEEHAQKNQKPYPSWFSRDQRSESPSKVEIQLKADENHLSELLKHETTEANVVLSSSASDSFDEKIDFPDNVETGDLGTINSAEDVMDEEMEEIFHDDSNSPRTNGPNDDHKTETPIITVNGVEYNLDEVTAELMSKMTTEEHERYVYLLNEMYKHVL</sequence>
<reference evidence="6 7" key="1">
    <citation type="journal article" date="2014" name="Genome Biol. Evol.">
        <title>The genome of the myxosporean Thelohanellus kitauei shows adaptations to nutrient acquisition within its fish host.</title>
        <authorList>
            <person name="Yang Y."/>
            <person name="Xiong J."/>
            <person name="Zhou Z."/>
            <person name="Huo F."/>
            <person name="Miao W."/>
            <person name="Ran C."/>
            <person name="Liu Y."/>
            <person name="Zhang J."/>
            <person name="Feng J."/>
            <person name="Wang M."/>
            <person name="Wang M."/>
            <person name="Wang L."/>
            <person name="Yao B."/>
        </authorList>
    </citation>
    <scope>NUCLEOTIDE SEQUENCE [LARGE SCALE GENOMIC DNA]</scope>
    <source>
        <strain evidence="6">Wuqing</strain>
    </source>
</reference>
<name>A0A0C2IPN9_THEKT</name>
<keyword evidence="7" id="KW-1185">Reference proteome</keyword>
<feature type="region of interest" description="Disordered" evidence="4">
    <location>
        <begin position="345"/>
        <end position="364"/>
    </location>
</feature>
<dbReference type="Proteomes" id="UP000031668">
    <property type="component" value="Unassembled WGS sequence"/>
</dbReference>
<feature type="region of interest" description="Disordered" evidence="4">
    <location>
        <begin position="250"/>
        <end position="278"/>
    </location>
</feature>
<feature type="domain" description="HTH TFE/IIEalpha-type" evidence="5">
    <location>
        <begin position="9"/>
        <end position="98"/>
    </location>
</feature>
<dbReference type="Gene3D" id="6.10.140.1250">
    <property type="match status" value="1"/>
</dbReference>
<dbReference type="InterPro" id="IPR002853">
    <property type="entry name" value="TFIIE_asu"/>
</dbReference>
<dbReference type="OMA" id="ILIRYPC"/>
<feature type="compositionally biased region" description="Basic and acidic residues" evidence="4">
    <location>
        <begin position="268"/>
        <end position="278"/>
    </location>
</feature>
<dbReference type="AlphaFoldDB" id="A0A0C2IPN9"/>
<dbReference type="Gene3D" id="3.30.40.10">
    <property type="entry name" value="Zinc/RING finger domain, C3HC4 (zinc finger)"/>
    <property type="match status" value="1"/>
</dbReference>
<comment type="similarity">
    <text evidence="1">Belongs to the TFIIE alpha subunit family.</text>
</comment>
<dbReference type="InterPro" id="IPR013083">
    <property type="entry name" value="Znf_RING/FYVE/PHD"/>
</dbReference>
<dbReference type="InterPro" id="IPR021600">
    <property type="entry name" value="TFIIE_asu_C"/>
</dbReference>